<reference evidence="1 2" key="1">
    <citation type="journal article" date="2020" name="Nat. Food">
        <title>A phased Vanilla planifolia genome enables genetic improvement of flavour and production.</title>
        <authorList>
            <person name="Hasing T."/>
            <person name="Tang H."/>
            <person name="Brym M."/>
            <person name="Khazi F."/>
            <person name="Huang T."/>
            <person name="Chambers A.H."/>
        </authorList>
    </citation>
    <scope>NUCLEOTIDE SEQUENCE [LARGE SCALE GENOMIC DNA]</scope>
    <source>
        <tissue evidence="1">Leaf</tissue>
    </source>
</reference>
<dbReference type="Pfam" id="PF11523">
    <property type="entry name" value="DUF3223"/>
    <property type="match status" value="1"/>
</dbReference>
<dbReference type="Proteomes" id="UP000639772">
    <property type="component" value="Chromosome 7"/>
</dbReference>
<dbReference type="EMBL" id="JADCNM010000007">
    <property type="protein sequence ID" value="KAG0474855.1"/>
    <property type="molecule type" value="Genomic_DNA"/>
</dbReference>
<protein>
    <submittedName>
        <fullName evidence="1">Uncharacterized protein</fullName>
    </submittedName>
</protein>
<dbReference type="Gene3D" id="3.10.450.40">
    <property type="match status" value="1"/>
</dbReference>
<dbReference type="OrthoDB" id="409625at2759"/>
<dbReference type="InterPro" id="IPR044673">
    <property type="entry name" value="DCL-like"/>
</dbReference>
<name>A0A835QR54_VANPL</name>
<gene>
    <name evidence="1" type="ORF">HPP92_014541</name>
</gene>
<proteinExistence type="predicted"/>
<dbReference type="GO" id="GO:0009507">
    <property type="term" value="C:chloroplast"/>
    <property type="evidence" value="ECO:0007669"/>
    <property type="project" value="TreeGrafter"/>
</dbReference>
<dbReference type="GO" id="GO:1901259">
    <property type="term" value="P:chloroplast rRNA processing"/>
    <property type="evidence" value="ECO:0007669"/>
    <property type="project" value="TreeGrafter"/>
</dbReference>
<dbReference type="PANTHER" id="PTHR33415:SF21">
    <property type="entry name" value="OS04G0572600 PROTEIN"/>
    <property type="match status" value="1"/>
</dbReference>
<dbReference type="AlphaFoldDB" id="A0A835QR54"/>
<comment type="caution">
    <text evidence="1">The sequence shown here is derived from an EMBL/GenBank/DDBJ whole genome shotgun (WGS) entry which is preliminary data.</text>
</comment>
<dbReference type="PANTHER" id="PTHR33415">
    <property type="entry name" value="PROTEIN EMBRYO DEFECTIVE 514"/>
    <property type="match status" value="1"/>
</dbReference>
<dbReference type="GO" id="GO:0009658">
    <property type="term" value="P:chloroplast organization"/>
    <property type="evidence" value="ECO:0007669"/>
    <property type="project" value="TreeGrafter"/>
</dbReference>
<evidence type="ECO:0000313" key="1">
    <source>
        <dbReference type="EMBL" id="KAG0474855.1"/>
    </source>
</evidence>
<organism evidence="1 2">
    <name type="scientific">Vanilla planifolia</name>
    <name type="common">Vanilla</name>
    <dbReference type="NCBI Taxonomy" id="51239"/>
    <lineage>
        <taxon>Eukaryota</taxon>
        <taxon>Viridiplantae</taxon>
        <taxon>Streptophyta</taxon>
        <taxon>Embryophyta</taxon>
        <taxon>Tracheophyta</taxon>
        <taxon>Spermatophyta</taxon>
        <taxon>Magnoliopsida</taxon>
        <taxon>Liliopsida</taxon>
        <taxon>Asparagales</taxon>
        <taxon>Orchidaceae</taxon>
        <taxon>Vanilloideae</taxon>
        <taxon>Vanilleae</taxon>
        <taxon>Vanilla</taxon>
    </lineage>
</organism>
<accession>A0A835QR54</accession>
<sequence>MESSLREILLKYPINRNVTAADRKILMSALAFHPSSNAKIGTGVQDFKVGYSSGHHGSKCFIVVRTDGTSEDFSYHKCVAGAAALVSPECATKYESMRERRSRRNIG</sequence>
<evidence type="ECO:0000313" key="2">
    <source>
        <dbReference type="Proteomes" id="UP000639772"/>
    </source>
</evidence>